<feature type="compositionally biased region" description="Low complexity" evidence="1">
    <location>
        <begin position="83"/>
        <end position="96"/>
    </location>
</feature>
<reference evidence="2 3" key="1">
    <citation type="submission" date="2023-05" db="EMBL/GenBank/DDBJ databases">
        <title>B98-5 Cell Line De Novo Hybrid Assembly: An Optical Mapping Approach.</title>
        <authorList>
            <person name="Kananen K."/>
            <person name="Auerbach J.A."/>
            <person name="Kautto E."/>
            <person name="Blachly J.S."/>
        </authorList>
    </citation>
    <scope>NUCLEOTIDE SEQUENCE [LARGE SCALE GENOMIC DNA]</scope>
    <source>
        <strain evidence="2">B95-8</strain>
        <tissue evidence="2">Cell line</tissue>
    </source>
</reference>
<protein>
    <submittedName>
        <fullName evidence="2">Uncharacterized protein</fullName>
    </submittedName>
</protein>
<feature type="region of interest" description="Disordered" evidence="1">
    <location>
        <begin position="46"/>
        <end position="152"/>
    </location>
</feature>
<proteinExistence type="predicted"/>
<gene>
    <name evidence="2" type="ORF">P7K49_013943</name>
</gene>
<feature type="region of interest" description="Disordered" evidence="1">
    <location>
        <begin position="1"/>
        <end position="29"/>
    </location>
</feature>
<feature type="compositionally biased region" description="Basic and acidic residues" evidence="1">
    <location>
        <begin position="101"/>
        <end position="117"/>
    </location>
</feature>
<dbReference type="Proteomes" id="UP001266305">
    <property type="component" value="Unassembled WGS sequence"/>
</dbReference>
<evidence type="ECO:0000256" key="1">
    <source>
        <dbReference type="SAM" id="MobiDB-lite"/>
    </source>
</evidence>
<comment type="caution">
    <text evidence="2">The sequence shown here is derived from an EMBL/GenBank/DDBJ whole genome shotgun (WGS) entry which is preliminary data.</text>
</comment>
<organism evidence="2 3">
    <name type="scientific">Saguinus oedipus</name>
    <name type="common">Cotton-top tamarin</name>
    <name type="synonym">Oedipomidas oedipus</name>
    <dbReference type="NCBI Taxonomy" id="9490"/>
    <lineage>
        <taxon>Eukaryota</taxon>
        <taxon>Metazoa</taxon>
        <taxon>Chordata</taxon>
        <taxon>Craniata</taxon>
        <taxon>Vertebrata</taxon>
        <taxon>Euteleostomi</taxon>
        <taxon>Mammalia</taxon>
        <taxon>Eutheria</taxon>
        <taxon>Euarchontoglires</taxon>
        <taxon>Primates</taxon>
        <taxon>Haplorrhini</taxon>
        <taxon>Platyrrhini</taxon>
        <taxon>Cebidae</taxon>
        <taxon>Callitrichinae</taxon>
        <taxon>Saguinus</taxon>
    </lineage>
</organism>
<evidence type="ECO:0000313" key="3">
    <source>
        <dbReference type="Proteomes" id="UP001266305"/>
    </source>
</evidence>
<sequence length="152" mass="15206">AAAAALGSRGGGGGGGAGGGSDFGCSAAAPRSESGFLPYSAAVLSKTAGRGSAHQITTSPPPGGRAHRSECARGSPVRPLRPPCAARCYRCRQGAPQGPGGRREPARTRGGRGEEPAQKPGSGCSAAPRGPKQRRTTTKREGDTVRWCLEAG</sequence>
<name>A0ABQ9VHG6_SAGOE</name>
<feature type="non-terminal residue" evidence="2">
    <location>
        <position position="1"/>
    </location>
</feature>
<keyword evidence="3" id="KW-1185">Reference proteome</keyword>
<feature type="compositionally biased region" description="Gly residues" evidence="1">
    <location>
        <begin position="8"/>
        <end position="22"/>
    </location>
</feature>
<accession>A0ABQ9VHG6</accession>
<evidence type="ECO:0000313" key="2">
    <source>
        <dbReference type="EMBL" id="KAK2108778.1"/>
    </source>
</evidence>
<dbReference type="EMBL" id="JASSZA010000006">
    <property type="protein sequence ID" value="KAK2108778.1"/>
    <property type="molecule type" value="Genomic_DNA"/>
</dbReference>